<name>A0A2P2E3S5_9LEPT</name>
<comment type="caution">
    <text evidence="1">The sequence shown here is derived from an EMBL/GenBank/DDBJ whole genome shotgun (WGS) entry which is preliminary data.</text>
</comment>
<dbReference type="Proteomes" id="UP000245133">
    <property type="component" value="Unassembled WGS sequence"/>
</dbReference>
<organism evidence="1 2">
    <name type="scientific">Leptospira ryugenii</name>
    <dbReference type="NCBI Taxonomy" id="1917863"/>
    <lineage>
        <taxon>Bacteria</taxon>
        <taxon>Pseudomonadati</taxon>
        <taxon>Spirochaetota</taxon>
        <taxon>Spirochaetia</taxon>
        <taxon>Leptospirales</taxon>
        <taxon>Leptospiraceae</taxon>
        <taxon>Leptospira</taxon>
    </lineage>
</organism>
<accession>A0A2P2E3S5</accession>
<proteinExistence type="predicted"/>
<evidence type="ECO:0000313" key="1">
    <source>
        <dbReference type="EMBL" id="GBF51527.1"/>
    </source>
</evidence>
<evidence type="ECO:0000313" key="2">
    <source>
        <dbReference type="Proteomes" id="UP000245133"/>
    </source>
</evidence>
<evidence type="ECO:0008006" key="3">
    <source>
        <dbReference type="Google" id="ProtNLM"/>
    </source>
</evidence>
<protein>
    <recommendedName>
        <fullName evidence="3">DUF3347 domain-containing protein</fullName>
    </recommendedName>
</protein>
<gene>
    <name evidence="1" type="ORF">LPTSP4_30650</name>
</gene>
<reference evidence="1 2" key="1">
    <citation type="submission" date="2018-02" db="EMBL/GenBank/DDBJ databases">
        <title>Novel Leptospira species isolated from soil and water in Japan.</title>
        <authorList>
            <person name="Nakao R."/>
            <person name="Masuzawa T."/>
        </authorList>
    </citation>
    <scope>NUCLEOTIDE SEQUENCE [LARGE SCALE GENOMIC DNA]</scope>
    <source>
        <strain evidence="1 2">YH101</strain>
    </source>
</reference>
<sequence>MVERLFLENEKVHELLLKDPTKAHLTTIKQILNEASKSENSNFKIWAEQSSQFFLENPKGEDDLYQKLSDFSLKLLELKKISQYQGKYNKFYCPMVDKYWVSQDTVVRNPYAEDMRDCGELLTE</sequence>
<keyword evidence="2" id="KW-1185">Reference proteome</keyword>
<dbReference type="EMBL" id="BFBB01000008">
    <property type="protein sequence ID" value="GBF51527.1"/>
    <property type="molecule type" value="Genomic_DNA"/>
</dbReference>
<dbReference type="AlphaFoldDB" id="A0A2P2E3S5"/>